<accession>A0A6S6TMJ3</accession>
<organism evidence="1">
    <name type="scientific">uncultured Sulfurovum sp</name>
    <dbReference type="NCBI Taxonomy" id="269237"/>
    <lineage>
        <taxon>Bacteria</taxon>
        <taxon>Pseudomonadati</taxon>
        <taxon>Campylobacterota</taxon>
        <taxon>Epsilonproteobacteria</taxon>
        <taxon>Campylobacterales</taxon>
        <taxon>Sulfurovaceae</taxon>
        <taxon>Sulfurovum</taxon>
        <taxon>environmental samples</taxon>
    </lineage>
</organism>
<reference evidence="1" key="1">
    <citation type="submission" date="2020-01" db="EMBL/GenBank/DDBJ databases">
        <authorList>
            <person name="Meier V. D."/>
            <person name="Meier V D."/>
        </authorList>
    </citation>
    <scope>NUCLEOTIDE SEQUENCE</scope>
    <source>
        <strain evidence="1">HLG_WM_MAG_06</strain>
    </source>
</reference>
<evidence type="ECO:0000313" key="1">
    <source>
        <dbReference type="EMBL" id="CAA6822122.1"/>
    </source>
</evidence>
<sequence>MFFTISLLFSCTSGCLDSPVPQVGAIAVNQQYIVLDNKLSSEYKKLQELINDNIKIDEDIIALTNDMIQLDTKKSIDTEFRVFLKKQKNILKILENEN</sequence>
<name>A0A6S6TMJ3_9BACT</name>
<proteinExistence type="predicted"/>
<dbReference type="AlphaFoldDB" id="A0A6S6TMJ3"/>
<protein>
    <submittedName>
        <fullName evidence="1">Uncharacterized protein</fullName>
    </submittedName>
</protein>
<gene>
    <name evidence="1" type="ORF">HELGO_WM26360</name>
</gene>
<dbReference type="EMBL" id="CACVAP010000101">
    <property type="protein sequence ID" value="CAA6822122.1"/>
    <property type="molecule type" value="Genomic_DNA"/>
</dbReference>